<evidence type="ECO:0000313" key="2">
    <source>
        <dbReference type="Proteomes" id="UP001216253"/>
    </source>
</evidence>
<comment type="caution">
    <text evidence="1">The sequence shown here is derived from an EMBL/GenBank/DDBJ whole genome shotgun (WGS) entry which is preliminary data.</text>
</comment>
<proteinExistence type="predicted"/>
<reference evidence="1 2" key="1">
    <citation type="submission" date="2023-03" db="EMBL/GenBank/DDBJ databases">
        <title>NovoSphingobium album sp. nov. isolated from polycyclic aromatic hydrocarbons- and heavy-metal polluted soil.</title>
        <authorList>
            <person name="Liu Z."/>
            <person name="Wang K."/>
        </authorList>
    </citation>
    <scope>NUCLEOTIDE SEQUENCE [LARGE SCALE GENOMIC DNA]</scope>
    <source>
        <strain evidence="1 2">H3SJ31-1</strain>
    </source>
</reference>
<dbReference type="RefSeq" id="WP_275230903.1">
    <property type="nucleotide sequence ID" value="NZ_JARESE010000122.1"/>
</dbReference>
<protein>
    <submittedName>
        <fullName evidence="1">Uncharacterized protein</fullName>
    </submittedName>
</protein>
<accession>A0ABT5WXZ9</accession>
<dbReference type="Proteomes" id="UP001216253">
    <property type="component" value="Unassembled WGS sequence"/>
</dbReference>
<keyword evidence="2" id="KW-1185">Reference proteome</keyword>
<evidence type="ECO:0000313" key="1">
    <source>
        <dbReference type="EMBL" id="MDE8654787.1"/>
    </source>
</evidence>
<organism evidence="1 2">
    <name type="scientific">Novosphingobium album</name>
    <name type="common">ex Liu et al. 2023</name>
    <dbReference type="NCBI Taxonomy" id="3031130"/>
    <lineage>
        <taxon>Bacteria</taxon>
        <taxon>Pseudomonadati</taxon>
        <taxon>Pseudomonadota</taxon>
        <taxon>Alphaproteobacteria</taxon>
        <taxon>Sphingomonadales</taxon>
        <taxon>Sphingomonadaceae</taxon>
        <taxon>Novosphingobium</taxon>
    </lineage>
</organism>
<dbReference type="EMBL" id="JARESE010000122">
    <property type="protein sequence ID" value="MDE8654787.1"/>
    <property type="molecule type" value="Genomic_DNA"/>
</dbReference>
<name>A0ABT5WXZ9_9SPHN</name>
<gene>
    <name evidence="1" type="ORF">PYV00_24130</name>
</gene>
<sequence length="112" mass="12248">MTVLTVRHGQAEALPELRAVLELACNKAQLLYHAETAWSSGAFSGARHTIQLCFTGIDAIAFAEAFIERLPYQEFALVGRCVMDAAIIAVERTRGDDEPATTITLQLLTLEN</sequence>